<evidence type="ECO:0000313" key="10">
    <source>
        <dbReference type="Proteomes" id="UP001164761"/>
    </source>
</evidence>
<dbReference type="CDD" id="cd06261">
    <property type="entry name" value="TM_PBP2"/>
    <property type="match status" value="1"/>
</dbReference>
<dbReference type="InterPro" id="IPR000515">
    <property type="entry name" value="MetI-like"/>
</dbReference>
<keyword evidence="5 7" id="KW-1133">Transmembrane helix</keyword>
<protein>
    <submittedName>
        <fullName evidence="9">Sugar ABC transporter permease</fullName>
    </submittedName>
</protein>
<feature type="transmembrane region" description="Helical" evidence="7">
    <location>
        <begin position="77"/>
        <end position="98"/>
    </location>
</feature>
<evidence type="ECO:0000256" key="4">
    <source>
        <dbReference type="ARBA" id="ARBA00022692"/>
    </source>
</evidence>
<comment type="subcellular location">
    <subcellularLocation>
        <location evidence="1 7">Cell membrane</location>
        <topology evidence="1 7">Multi-pass membrane protein</topology>
    </subcellularLocation>
</comment>
<sequence>MKRGSGVESMERKWGIIFALPSILGFLIFALGPFLASFLLGLTKWQIGAKPQFIGLGNYHHMVSQDPVFWKSLWVTLYYSLLAVPIGMLLAFLIALLLNQKVRGLSLFRTIFYLPYVVPSVSSIMLWMWMFNPTYGLLNGFLKALGLPASQWIYSPSTTIPSLALMSIWQLGNTVIIYLAGRQGVPVHLYDAVEVDGGGAWSKLIHVTIPSMTPTILFNLVLSIIGTFQTFNQAYLMTQGGPNYASQFFVYNIFQYAFQYGDMGYACALSWILFIIIMILSVVVFRTSGRWVYYEGADAM</sequence>
<name>A0ABY6ZAF1_9BACL</name>
<dbReference type="InterPro" id="IPR035906">
    <property type="entry name" value="MetI-like_sf"/>
</dbReference>
<dbReference type="SUPFAM" id="SSF161098">
    <property type="entry name" value="MetI-like"/>
    <property type="match status" value="1"/>
</dbReference>
<dbReference type="Gene3D" id="1.10.3720.10">
    <property type="entry name" value="MetI-like"/>
    <property type="match status" value="1"/>
</dbReference>
<dbReference type="PANTHER" id="PTHR30193">
    <property type="entry name" value="ABC TRANSPORTER PERMEASE PROTEIN"/>
    <property type="match status" value="1"/>
</dbReference>
<dbReference type="PROSITE" id="PS50928">
    <property type="entry name" value="ABC_TM1"/>
    <property type="match status" value="1"/>
</dbReference>
<evidence type="ECO:0000256" key="1">
    <source>
        <dbReference type="ARBA" id="ARBA00004651"/>
    </source>
</evidence>
<evidence type="ECO:0000256" key="2">
    <source>
        <dbReference type="ARBA" id="ARBA00022448"/>
    </source>
</evidence>
<keyword evidence="10" id="KW-1185">Reference proteome</keyword>
<evidence type="ECO:0000259" key="8">
    <source>
        <dbReference type="PROSITE" id="PS50928"/>
    </source>
</evidence>
<feature type="transmembrane region" description="Helical" evidence="7">
    <location>
        <begin position="216"/>
        <end position="236"/>
    </location>
</feature>
<evidence type="ECO:0000256" key="7">
    <source>
        <dbReference type="RuleBase" id="RU363032"/>
    </source>
</evidence>
<dbReference type="EMBL" id="CP104067">
    <property type="protein sequence ID" value="WAH39804.1"/>
    <property type="molecule type" value="Genomic_DNA"/>
</dbReference>
<feature type="transmembrane region" description="Helical" evidence="7">
    <location>
        <begin position="110"/>
        <end position="130"/>
    </location>
</feature>
<feature type="domain" description="ABC transmembrane type-1" evidence="8">
    <location>
        <begin position="73"/>
        <end position="284"/>
    </location>
</feature>
<gene>
    <name evidence="9" type="ORF">NZD89_15485</name>
</gene>
<evidence type="ECO:0000256" key="6">
    <source>
        <dbReference type="ARBA" id="ARBA00023136"/>
    </source>
</evidence>
<feature type="transmembrane region" description="Helical" evidence="7">
    <location>
        <begin position="263"/>
        <end position="285"/>
    </location>
</feature>
<evidence type="ECO:0000313" key="9">
    <source>
        <dbReference type="EMBL" id="WAH39804.1"/>
    </source>
</evidence>
<dbReference type="InterPro" id="IPR051393">
    <property type="entry name" value="ABC_transporter_permease"/>
</dbReference>
<dbReference type="Pfam" id="PF00528">
    <property type="entry name" value="BPD_transp_1"/>
    <property type="match status" value="1"/>
</dbReference>
<reference evidence="9" key="1">
    <citation type="submission" date="2022-08" db="EMBL/GenBank/DDBJ databases">
        <title>Alicyclobacillus fastidiosus DSM 17978, complete genome.</title>
        <authorList>
            <person name="Wang Q."/>
            <person name="Cai R."/>
            <person name="Wang Z."/>
        </authorList>
    </citation>
    <scope>NUCLEOTIDE SEQUENCE</scope>
    <source>
        <strain evidence="9">DSM 17978</strain>
    </source>
</reference>
<dbReference type="Proteomes" id="UP001164761">
    <property type="component" value="Chromosome"/>
</dbReference>
<dbReference type="RefSeq" id="WP_268003702.1">
    <property type="nucleotide sequence ID" value="NZ_BSUT01000001.1"/>
</dbReference>
<comment type="similarity">
    <text evidence="7">Belongs to the binding-protein-dependent transport system permease family.</text>
</comment>
<proteinExistence type="inferred from homology"/>
<keyword evidence="2 7" id="KW-0813">Transport</keyword>
<organism evidence="9 10">
    <name type="scientific">Alicyclobacillus fastidiosus</name>
    <dbReference type="NCBI Taxonomy" id="392011"/>
    <lineage>
        <taxon>Bacteria</taxon>
        <taxon>Bacillati</taxon>
        <taxon>Bacillota</taxon>
        <taxon>Bacilli</taxon>
        <taxon>Bacillales</taxon>
        <taxon>Alicyclobacillaceae</taxon>
        <taxon>Alicyclobacillus</taxon>
    </lineage>
</organism>
<keyword evidence="6 7" id="KW-0472">Membrane</keyword>
<evidence type="ECO:0000256" key="3">
    <source>
        <dbReference type="ARBA" id="ARBA00022475"/>
    </source>
</evidence>
<keyword evidence="3" id="KW-1003">Cell membrane</keyword>
<feature type="transmembrane region" description="Helical" evidence="7">
    <location>
        <begin position="16"/>
        <end position="40"/>
    </location>
</feature>
<evidence type="ECO:0000256" key="5">
    <source>
        <dbReference type="ARBA" id="ARBA00022989"/>
    </source>
</evidence>
<feature type="transmembrane region" description="Helical" evidence="7">
    <location>
        <begin position="160"/>
        <end position="180"/>
    </location>
</feature>
<keyword evidence="4 7" id="KW-0812">Transmembrane</keyword>
<accession>A0ABY6ZAF1</accession>
<dbReference type="PANTHER" id="PTHR30193:SF1">
    <property type="entry name" value="ABC TRANSPORTER PERMEASE PROTEIN YESP-RELATED"/>
    <property type="match status" value="1"/>
</dbReference>